<dbReference type="Proteomes" id="UP000287651">
    <property type="component" value="Unassembled WGS sequence"/>
</dbReference>
<sequence length="88" mass="9852">MVSQQRVFHVCSSNLTSDESLGYQHMENTKVLRQVVERGEEAITSPEGLSYPKSKALVRKEVDSEECHSAAEADLLIVKKVMQMQDNG</sequence>
<accession>A0A426YW76</accession>
<comment type="caution">
    <text evidence="1">The sequence shown here is derived from an EMBL/GenBank/DDBJ whole genome shotgun (WGS) entry which is preliminary data.</text>
</comment>
<protein>
    <submittedName>
        <fullName evidence="1">Uncharacterized protein</fullName>
    </submittedName>
</protein>
<organism evidence="1 2">
    <name type="scientific">Ensete ventricosum</name>
    <name type="common">Abyssinian banana</name>
    <name type="synonym">Musa ensete</name>
    <dbReference type="NCBI Taxonomy" id="4639"/>
    <lineage>
        <taxon>Eukaryota</taxon>
        <taxon>Viridiplantae</taxon>
        <taxon>Streptophyta</taxon>
        <taxon>Embryophyta</taxon>
        <taxon>Tracheophyta</taxon>
        <taxon>Spermatophyta</taxon>
        <taxon>Magnoliopsida</taxon>
        <taxon>Liliopsida</taxon>
        <taxon>Zingiberales</taxon>
        <taxon>Musaceae</taxon>
        <taxon>Ensete</taxon>
    </lineage>
</organism>
<gene>
    <name evidence="1" type="ORF">B296_00033078</name>
</gene>
<evidence type="ECO:0000313" key="1">
    <source>
        <dbReference type="EMBL" id="RRT55990.1"/>
    </source>
</evidence>
<dbReference type="AlphaFoldDB" id="A0A426YW76"/>
<proteinExistence type="predicted"/>
<name>A0A426YW76_ENSVE</name>
<reference evidence="1 2" key="1">
    <citation type="journal article" date="2014" name="Agronomy (Basel)">
        <title>A Draft Genome Sequence for Ensete ventricosum, the Drought-Tolerant Tree Against Hunger.</title>
        <authorList>
            <person name="Harrison J."/>
            <person name="Moore K.A."/>
            <person name="Paszkiewicz K."/>
            <person name="Jones T."/>
            <person name="Grant M."/>
            <person name="Ambacheew D."/>
            <person name="Muzemil S."/>
            <person name="Studholme D.J."/>
        </authorList>
    </citation>
    <scope>NUCLEOTIDE SEQUENCE [LARGE SCALE GENOMIC DNA]</scope>
</reference>
<dbReference type="EMBL" id="AMZH03009826">
    <property type="protein sequence ID" value="RRT55990.1"/>
    <property type="molecule type" value="Genomic_DNA"/>
</dbReference>
<evidence type="ECO:0000313" key="2">
    <source>
        <dbReference type="Proteomes" id="UP000287651"/>
    </source>
</evidence>